<dbReference type="Proteomes" id="UP001149331">
    <property type="component" value="Unassembled WGS sequence"/>
</dbReference>
<dbReference type="RefSeq" id="WP_101884814.1">
    <property type="nucleotide sequence ID" value="NZ_JAPZEG010000002.1"/>
</dbReference>
<accession>A0A2N5NUN4</accession>
<reference evidence="2" key="1">
    <citation type="submission" date="2022-12" db="EMBL/GenBank/DDBJ databases">
        <title>Genome of R. gnavus strain RSHDN_120.</title>
        <authorList>
            <person name="Abdugheni R."/>
        </authorList>
    </citation>
    <scope>NUCLEOTIDE SEQUENCE</scope>
    <source>
        <strain evidence="2">RSHDN_120</strain>
    </source>
</reference>
<evidence type="ECO:0000313" key="2">
    <source>
        <dbReference type="EMBL" id="MDE1202684.1"/>
    </source>
</evidence>
<evidence type="ECO:0000256" key="1">
    <source>
        <dbReference type="SAM" id="Phobius"/>
    </source>
</evidence>
<keyword evidence="1" id="KW-0472">Membrane</keyword>
<feature type="transmembrane region" description="Helical" evidence="1">
    <location>
        <begin position="259"/>
        <end position="277"/>
    </location>
</feature>
<dbReference type="EMBL" id="JAPZEG010000002">
    <property type="protein sequence ID" value="MDE1202684.1"/>
    <property type="molecule type" value="Genomic_DNA"/>
</dbReference>
<evidence type="ECO:0000313" key="3">
    <source>
        <dbReference type="Proteomes" id="UP001149331"/>
    </source>
</evidence>
<keyword evidence="1" id="KW-0812">Transmembrane</keyword>
<dbReference type="AlphaFoldDB" id="A0A2N5NUN4"/>
<gene>
    <name evidence="2" type="ORF">O4N78_03685</name>
</gene>
<organism evidence="2 3">
    <name type="scientific">Mediterraneibacter gnavus</name>
    <name type="common">Ruminococcus gnavus</name>
    <dbReference type="NCBI Taxonomy" id="33038"/>
    <lineage>
        <taxon>Bacteria</taxon>
        <taxon>Bacillati</taxon>
        <taxon>Bacillota</taxon>
        <taxon>Clostridia</taxon>
        <taxon>Lachnospirales</taxon>
        <taxon>Lachnospiraceae</taxon>
        <taxon>Mediterraneibacter</taxon>
    </lineage>
</organism>
<keyword evidence="1" id="KW-1133">Transmembrane helix</keyword>
<proteinExistence type="predicted"/>
<sequence length="354" mass="40529">MEFQITELEKRELLKTCGIPIIDDSTNYWFVRTSAGEHFEDFYFGEYIAIGWDKLNDIESLKCSTKEKLKDDVIKLYSDDSRPGNTAAQILKFVNDMKIGDYILIPNASCERIAVGLVISDVYLYEPTEQDKLDILFDGVELDFLKRRNVQWITKAPLRRCQLDPMLVPIIYSYGTIVDANPYSQFINRSIYDLYYKSGELHAIFNMTRPEDISAYYFNKFINSIFETQKLCTTITETDFSPDDFVIKASFNSAGPVEMITGAISAMLVLSSISLFINGANIKFKYNIFGFFKGQFNISSSGLLDKIKAFKNIEKQHKDSLDKINSDLIEAKNNLEIKGKNVLKEEQINQDAQS</sequence>
<name>A0A2N5NUN4_MEDGN</name>
<comment type="caution">
    <text evidence="2">The sequence shown here is derived from an EMBL/GenBank/DDBJ whole genome shotgun (WGS) entry which is preliminary data.</text>
</comment>
<protein>
    <submittedName>
        <fullName evidence="2">Uncharacterized protein</fullName>
    </submittedName>
</protein>